<dbReference type="EMBL" id="BK015942">
    <property type="protein sequence ID" value="DAF86334.1"/>
    <property type="molecule type" value="Genomic_DNA"/>
</dbReference>
<protein>
    <submittedName>
        <fullName evidence="1">Uncharacterized protein</fullName>
    </submittedName>
</protein>
<proteinExistence type="predicted"/>
<name>A0A8S5TVW0_9CAUD</name>
<sequence length="29" mass="3377">MTQNANQTIINLVTNCDRKELRVWKSENG</sequence>
<reference evidence="1" key="1">
    <citation type="journal article" date="2021" name="Proc. Natl. Acad. Sci. U.S.A.">
        <title>A Catalog of Tens of Thousands of Viruses from Human Metagenomes Reveals Hidden Associations with Chronic Diseases.</title>
        <authorList>
            <person name="Tisza M.J."/>
            <person name="Buck C.B."/>
        </authorList>
    </citation>
    <scope>NUCLEOTIDE SEQUENCE</scope>
    <source>
        <strain evidence="1">CtQkj3</strain>
    </source>
</reference>
<accession>A0A8S5TVW0</accession>
<evidence type="ECO:0000313" key="1">
    <source>
        <dbReference type="EMBL" id="DAF86334.1"/>
    </source>
</evidence>
<organism evidence="1">
    <name type="scientific">Siphoviridae sp. ctQkj3</name>
    <dbReference type="NCBI Taxonomy" id="2825495"/>
    <lineage>
        <taxon>Viruses</taxon>
        <taxon>Duplodnaviria</taxon>
        <taxon>Heunggongvirae</taxon>
        <taxon>Uroviricota</taxon>
        <taxon>Caudoviricetes</taxon>
    </lineage>
</organism>